<evidence type="ECO:0000256" key="8">
    <source>
        <dbReference type="ARBA" id="ARBA00023316"/>
    </source>
</evidence>
<evidence type="ECO:0000256" key="4">
    <source>
        <dbReference type="ARBA" id="ARBA00022679"/>
    </source>
</evidence>
<dbReference type="Pfam" id="PF03734">
    <property type="entry name" value="YkuD"/>
    <property type="match status" value="1"/>
</dbReference>
<dbReference type="GO" id="GO:0005576">
    <property type="term" value="C:extracellular region"/>
    <property type="evidence" value="ECO:0007669"/>
    <property type="project" value="TreeGrafter"/>
</dbReference>
<comment type="similarity">
    <text evidence="2">Belongs to the YkuD family.</text>
</comment>
<dbReference type="STRING" id="1033802.SSPSH_002254"/>
<name>U2E4I5_9GAMM</name>
<keyword evidence="4" id="KW-0808">Transferase</keyword>
<evidence type="ECO:0000256" key="1">
    <source>
        <dbReference type="ARBA" id="ARBA00004752"/>
    </source>
</evidence>
<keyword evidence="10" id="KW-0732">Signal</keyword>
<evidence type="ECO:0000256" key="2">
    <source>
        <dbReference type="ARBA" id="ARBA00005992"/>
    </source>
</evidence>
<evidence type="ECO:0000256" key="6">
    <source>
        <dbReference type="ARBA" id="ARBA00022960"/>
    </source>
</evidence>
<comment type="pathway">
    <text evidence="1 9">Cell wall biogenesis; peptidoglycan biosynthesis.</text>
</comment>
<evidence type="ECO:0000256" key="3">
    <source>
        <dbReference type="ARBA" id="ARBA00022676"/>
    </source>
</evidence>
<feature type="domain" description="L,D-TPase catalytic" evidence="11">
    <location>
        <begin position="104"/>
        <end position="243"/>
    </location>
</feature>
<dbReference type="GO" id="GO:0016757">
    <property type="term" value="F:glycosyltransferase activity"/>
    <property type="evidence" value="ECO:0007669"/>
    <property type="project" value="UniProtKB-KW"/>
</dbReference>
<dbReference type="GO" id="GO:0071972">
    <property type="term" value="F:peptidoglycan L,D-transpeptidase activity"/>
    <property type="evidence" value="ECO:0007669"/>
    <property type="project" value="TreeGrafter"/>
</dbReference>
<evidence type="ECO:0000256" key="9">
    <source>
        <dbReference type="PROSITE-ProRule" id="PRU01373"/>
    </source>
</evidence>
<dbReference type="InterPro" id="IPR050979">
    <property type="entry name" value="LD-transpeptidase"/>
</dbReference>
<dbReference type="Gene3D" id="2.40.440.10">
    <property type="entry name" value="L,D-transpeptidase catalytic domain-like"/>
    <property type="match status" value="1"/>
</dbReference>
<feature type="signal peptide" evidence="10">
    <location>
        <begin position="1"/>
        <end position="31"/>
    </location>
</feature>
<dbReference type="SUPFAM" id="SSF141523">
    <property type="entry name" value="L,D-transpeptidase catalytic domain-like"/>
    <property type="match status" value="1"/>
</dbReference>
<reference evidence="12 13" key="2">
    <citation type="journal article" date="2013" name="PLoS ONE">
        <title>INDIGO - INtegrated Data Warehouse of MIcrobial GenOmes with Examples from the Red Sea Extremophiles.</title>
        <authorList>
            <person name="Alam I."/>
            <person name="Antunes A."/>
            <person name="Kamau A.A."/>
            <person name="Ba Alawi W."/>
            <person name="Kalkatawi M."/>
            <person name="Stingl U."/>
            <person name="Bajic V.B."/>
        </authorList>
    </citation>
    <scope>NUCLEOTIDE SEQUENCE [LARGE SCALE GENOMIC DNA]</scope>
    <source>
        <strain evidence="12 13">E1L3A</strain>
    </source>
</reference>
<keyword evidence="13" id="KW-1185">Reference proteome</keyword>
<feature type="active site" description="Nucleophile" evidence="9">
    <location>
        <position position="219"/>
    </location>
</feature>
<dbReference type="InterPro" id="IPR018392">
    <property type="entry name" value="LysM"/>
</dbReference>
<comment type="caution">
    <text evidence="12">The sequence shown here is derived from an EMBL/GenBank/DDBJ whole genome shotgun (WGS) entry which is preliminary data.</text>
</comment>
<feature type="chain" id="PRO_5004626514" evidence="10">
    <location>
        <begin position="32"/>
        <end position="319"/>
    </location>
</feature>
<proteinExistence type="inferred from homology"/>
<dbReference type="CDD" id="cd00118">
    <property type="entry name" value="LysM"/>
    <property type="match status" value="1"/>
</dbReference>
<feature type="active site" description="Proton donor/acceptor" evidence="9">
    <location>
        <position position="203"/>
    </location>
</feature>
<keyword evidence="7 9" id="KW-0573">Peptidoglycan synthesis</keyword>
<dbReference type="GO" id="GO:0018104">
    <property type="term" value="P:peptidoglycan-protein cross-linking"/>
    <property type="evidence" value="ECO:0007669"/>
    <property type="project" value="TreeGrafter"/>
</dbReference>
<protein>
    <submittedName>
        <fullName evidence="12">Peptidoglycan LD-transpeptidase lipoprotein YkuD family SPOR domain-containing</fullName>
    </submittedName>
</protein>
<organism evidence="12 13">
    <name type="scientific">Salinisphaera shabanensis E1L3A</name>
    <dbReference type="NCBI Taxonomy" id="1033802"/>
    <lineage>
        <taxon>Bacteria</taxon>
        <taxon>Pseudomonadati</taxon>
        <taxon>Pseudomonadota</taxon>
        <taxon>Gammaproteobacteria</taxon>
        <taxon>Salinisphaerales</taxon>
        <taxon>Salinisphaeraceae</taxon>
        <taxon>Salinisphaera</taxon>
    </lineage>
</organism>
<evidence type="ECO:0000256" key="10">
    <source>
        <dbReference type="SAM" id="SignalP"/>
    </source>
</evidence>
<evidence type="ECO:0000313" key="13">
    <source>
        <dbReference type="Proteomes" id="UP000006242"/>
    </source>
</evidence>
<accession>U2E4I5</accession>
<keyword evidence="6 9" id="KW-0133">Cell shape</keyword>
<dbReference type="PROSITE" id="PS52029">
    <property type="entry name" value="LD_TPASE"/>
    <property type="match status" value="1"/>
</dbReference>
<reference evidence="12 13" key="1">
    <citation type="journal article" date="2011" name="J. Bacteriol.">
        <title>Genome sequence of Salinisphaera shabanensis, a gammaproteobacterium from the harsh, variable environment of the brine-seawater interface of the Shaban Deep in the Red Sea.</title>
        <authorList>
            <person name="Antunes A."/>
            <person name="Alam I."/>
            <person name="Bajic V.B."/>
            <person name="Stingl U."/>
        </authorList>
    </citation>
    <scope>NUCLEOTIDE SEQUENCE [LARGE SCALE GENOMIC DNA]</scope>
    <source>
        <strain evidence="12 13">E1L3A</strain>
    </source>
</reference>
<keyword evidence="3" id="KW-0328">Glycosyltransferase</keyword>
<sequence>MTLCARLPRYALLAFVTAMLGLGLATSAAHAAIYDMPAEGSDVIGKLQHIETSEEDTFVKLARRYNVGYRELRLSNPDVDPWLPGDGTPMVIPTHYVLPNVPRKGIVINIPEMRLYYFPPAGSEYAGKVVTYPLGIGREGWSTPLAKTTVVRKRADPTWTPPASIRAEHEKAGDPLPAVVPAGPDNPLGQHALYLGLPSYLLHGTNKPAGIGLKVSHGCIRLYPEDIASLFALVPTGTPVNIVSEPYKIGWEGNTLYIESHPPDANGDAPVRSFTPWVESLISATANHPKAPIDWDRAQAVVEKADGMPEPIGITINQR</sequence>
<keyword evidence="8 9" id="KW-0961">Cell wall biogenesis/degradation</keyword>
<dbReference type="PANTHER" id="PTHR30582:SF24">
    <property type="entry name" value="L,D-TRANSPEPTIDASE ERFK_SRFK-RELATED"/>
    <property type="match status" value="1"/>
</dbReference>
<dbReference type="GO" id="GO:0008360">
    <property type="term" value="P:regulation of cell shape"/>
    <property type="evidence" value="ECO:0007669"/>
    <property type="project" value="UniProtKB-UniRule"/>
</dbReference>
<dbReference type="GO" id="GO:0071555">
    <property type="term" value="P:cell wall organization"/>
    <property type="evidence" value="ECO:0007669"/>
    <property type="project" value="UniProtKB-UniRule"/>
</dbReference>
<evidence type="ECO:0000313" key="12">
    <source>
        <dbReference type="EMBL" id="ERJ18761.1"/>
    </source>
</evidence>
<dbReference type="CDD" id="cd16913">
    <property type="entry name" value="YkuD_like"/>
    <property type="match status" value="1"/>
</dbReference>
<dbReference type="RefSeq" id="WP_006914526.1">
    <property type="nucleotide sequence ID" value="NZ_AFNV02000015.1"/>
</dbReference>
<evidence type="ECO:0000256" key="7">
    <source>
        <dbReference type="ARBA" id="ARBA00022984"/>
    </source>
</evidence>
<dbReference type="Proteomes" id="UP000006242">
    <property type="component" value="Unassembled WGS sequence"/>
</dbReference>
<dbReference type="UniPathway" id="UPA00219"/>
<dbReference type="InterPro" id="IPR038063">
    <property type="entry name" value="Transpep_catalytic_dom"/>
</dbReference>
<dbReference type="EMBL" id="AFNV02000015">
    <property type="protein sequence ID" value="ERJ18761.1"/>
    <property type="molecule type" value="Genomic_DNA"/>
</dbReference>
<keyword evidence="5" id="KW-0378">Hydrolase</keyword>
<dbReference type="OrthoDB" id="9787225at2"/>
<keyword evidence="12" id="KW-0449">Lipoprotein</keyword>
<dbReference type="eggNOG" id="COG1376">
    <property type="taxonomic scope" value="Bacteria"/>
</dbReference>
<gene>
    <name evidence="12" type="ORF">SSPSH_002254</name>
</gene>
<dbReference type="AlphaFoldDB" id="U2E4I5"/>
<evidence type="ECO:0000259" key="11">
    <source>
        <dbReference type="PROSITE" id="PS52029"/>
    </source>
</evidence>
<dbReference type="PANTHER" id="PTHR30582">
    <property type="entry name" value="L,D-TRANSPEPTIDASE"/>
    <property type="match status" value="1"/>
</dbReference>
<evidence type="ECO:0000256" key="5">
    <source>
        <dbReference type="ARBA" id="ARBA00022801"/>
    </source>
</evidence>
<dbReference type="InterPro" id="IPR005490">
    <property type="entry name" value="LD_TPept_cat_dom"/>
</dbReference>